<proteinExistence type="predicted"/>
<keyword evidence="4" id="KW-1185">Reference proteome</keyword>
<evidence type="ECO:0000259" key="2">
    <source>
        <dbReference type="Pfam" id="PF09084"/>
    </source>
</evidence>
<organism evidence="3 4">
    <name type="scientific">Citricoccus nitrophenolicus</name>
    <dbReference type="NCBI Taxonomy" id="863575"/>
    <lineage>
        <taxon>Bacteria</taxon>
        <taxon>Bacillati</taxon>
        <taxon>Actinomycetota</taxon>
        <taxon>Actinomycetes</taxon>
        <taxon>Micrococcales</taxon>
        <taxon>Micrococcaceae</taxon>
        <taxon>Citricoccus</taxon>
    </lineage>
</organism>
<dbReference type="PROSITE" id="PS51257">
    <property type="entry name" value="PROKAR_LIPOPROTEIN"/>
    <property type="match status" value="1"/>
</dbReference>
<dbReference type="EMBL" id="JBDXMX010000004">
    <property type="protein sequence ID" value="MEO9248096.1"/>
    <property type="molecule type" value="Genomic_DNA"/>
</dbReference>
<name>A0ABV0IIV4_9MICC</name>
<keyword evidence="1" id="KW-0732">Signal</keyword>
<dbReference type="Proteomes" id="UP001484097">
    <property type="component" value="Unassembled WGS sequence"/>
</dbReference>
<comment type="caution">
    <text evidence="3">The sequence shown here is derived from an EMBL/GenBank/DDBJ whole genome shotgun (WGS) entry which is preliminary data.</text>
</comment>
<protein>
    <submittedName>
        <fullName evidence="3">ABC transporter substrate-binding protein</fullName>
    </submittedName>
</protein>
<dbReference type="PANTHER" id="PTHR30024">
    <property type="entry name" value="ALIPHATIC SULFONATES-BINDING PROTEIN-RELATED"/>
    <property type="match status" value="1"/>
</dbReference>
<feature type="domain" description="SsuA/THI5-like" evidence="2">
    <location>
        <begin position="62"/>
        <end position="247"/>
    </location>
</feature>
<feature type="chain" id="PRO_5046478712" evidence="1">
    <location>
        <begin position="25"/>
        <end position="321"/>
    </location>
</feature>
<dbReference type="Pfam" id="PF09084">
    <property type="entry name" value="NMT1"/>
    <property type="match status" value="1"/>
</dbReference>
<dbReference type="PANTHER" id="PTHR30024:SF42">
    <property type="entry name" value="ALIPHATIC SULFONATES-BINDING PROTEIN-RELATED"/>
    <property type="match status" value="1"/>
</dbReference>
<dbReference type="RefSeq" id="WP_347920945.1">
    <property type="nucleotide sequence ID" value="NZ_JBDXMX010000004.1"/>
</dbReference>
<sequence length="321" mass="33276">MNRHRLLTISGLAAVAALSLTACTGEPTSQTAADDGNTVVTVATQRQPHLYAAYLYEQFGDSEGITFEVIPMANSTDELNALATGDVDFALMGVPTVISGVNQGQDVKLVAGGADGGSGLIGAEDITSVEDLNGAKIGHVPGSSQEIALRLTLEAAGMDPDGDVELVSLGYGDMADALSRGDIAAYAGAEVNTSISLLDGANQVGSIYDTEIGRVNIGLAAAGPLIDKDPELVQAVVDIHAKATDALNADEGAWIEGVQEQFSFDRPVLEQAVKNIWLHSDLSDEYITQIEALGEQMVALGTITEAPATDDVLTSQFVSGE</sequence>
<accession>A0ABV0IIV4</accession>
<dbReference type="SUPFAM" id="SSF53850">
    <property type="entry name" value="Periplasmic binding protein-like II"/>
    <property type="match status" value="1"/>
</dbReference>
<feature type="signal peptide" evidence="1">
    <location>
        <begin position="1"/>
        <end position="24"/>
    </location>
</feature>
<gene>
    <name evidence="3" type="ORF">ABDK96_10410</name>
</gene>
<dbReference type="InterPro" id="IPR015168">
    <property type="entry name" value="SsuA/THI5"/>
</dbReference>
<evidence type="ECO:0000256" key="1">
    <source>
        <dbReference type="SAM" id="SignalP"/>
    </source>
</evidence>
<dbReference type="Gene3D" id="3.40.190.10">
    <property type="entry name" value="Periplasmic binding protein-like II"/>
    <property type="match status" value="2"/>
</dbReference>
<evidence type="ECO:0000313" key="3">
    <source>
        <dbReference type="EMBL" id="MEO9248096.1"/>
    </source>
</evidence>
<reference evidence="3 4" key="1">
    <citation type="submission" date="2024-05" db="EMBL/GenBank/DDBJ databases">
        <authorList>
            <person name="Yi C."/>
        </authorList>
    </citation>
    <scope>NUCLEOTIDE SEQUENCE [LARGE SCALE GENOMIC DNA]</scope>
    <source>
        <strain evidence="3 4">XS13</strain>
    </source>
</reference>
<evidence type="ECO:0000313" key="4">
    <source>
        <dbReference type="Proteomes" id="UP001484097"/>
    </source>
</evidence>